<evidence type="ECO:0000313" key="1">
    <source>
        <dbReference type="EMBL" id="ESA07149.1"/>
    </source>
</evidence>
<protein>
    <submittedName>
        <fullName evidence="1">Uncharacterized protein</fullName>
    </submittedName>
</protein>
<sequence length="53" mass="6023">MVKIVLNQGDSESSEFRSVQELARCKSSRENRVIKHFGFVSPTHKATLLIYGK</sequence>
<dbReference type="EMBL" id="KI290694">
    <property type="protein sequence ID" value="ESA07149.1"/>
    <property type="molecule type" value="Genomic_DNA"/>
</dbReference>
<reference evidence="1" key="1">
    <citation type="submission" date="2013-07" db="EMBL/GenBank/DDBJ databases">
        <title>The genome of an arbuscular mycorrhizal fungus provides insights into the evolution of the oldest plant symbiosis.</title>
        <authorList>
            <consortium name="DOE Joint Genome Institute"/>
            <person name="Tisserant E."/>
            <person name="Malbreil M."/>
            <person name="Kuo A."/>
            <person name="Kohler A."/>
            <person name="Symeonidi A."/>
            <person name="Balestrini R."/>
            <person name="Charron P."/>
            <person name="Duensing N."/>
            <person name="Frei-dit-Frey N."/>
            <person name="Gianinazzi-Pearson V."/>
            <person name="Gilbert B."/>
            <person name="Handa Y."/>
            <person name="Hijri M."/>
            <person name="Kaul R."/>
            <person name="Kawaguchi M."/>
            <person name="Krajinski F."/>
            <person name="Lammers P."/>
            <person name="Lapierre D."/>
            <person name="Masclaux F.G."/>
            <person name="Murat C."/>
            <person name="Morin E."/>
            <person name="Ndikumana S."/>
            <person name="Pagni M."/>
            <person name="Petitpierre D."/>
            <person name="Requena N."/>
            <person name="Rosikiewicz P."/>
            <person name="Riley R."/>
            <person name="Saito K."/>
            <person name="San Clemente H."/>
            <person name="Shapiro H."/>
            <person name="van Tuinen D."/>
            <person name="Becard G."/>
            <person name="Bonfante P."/>
            <person name="Paszkowski U."/>
            <person name="Shachar-Hill Y."/>
            <person name="Young J.P."/>
            <person name="Sanders I.R."/>
            <person name="Henrissat B."/>
            <person name="Rensing S.A."/>
            <person name="Grigoriev I.V."/>
            <person name="Corradi N."/>
            <person name="Roux C."/>
            <person name="Martin F."/>
        </authorList>
    </citation>
    <scope>NUCLEOTIDE SEQUENCE</scope>
    <source>
        <strain evidence="1">DAOM 197198</strain>
    </source>
</reference>
<dbReference type="AlphaFoldDB" id="U9TG62"/>
<gene>
    <name evidence="1" type="ORF">GLOINDRAFT_33257</name>
</gene>
<organism evidence="1">
    <name type="scientific">Rhizophagus irregularis (strain DAOM 181602 / DAOM 197198 / MUCL 43194)</name>
    <name type="common">Arbuscular mycorrhizal fungus</name>
    <name type="synonym">Glomus intraradices</name>
    <dbReference type="NCBI Taxonomy" id="747089"/>
    <lineage>
        <taxon>Eukaryota</taxon>
        <taxon>Fungi</taxon>
        <taxon>Fungi incertae sedis</taxon>
        <taxon>Mucoromycota</taxon>
        <taxon>Glomeromycotina</taxon>
        <taxon>Glomeromycetes</taxon>
        <taxon>Glomerales</taxon>
        <taxon>Glomeraceae</taxon>
        <taxon>Rhizophagus</taxon>
    </lineage>
</organism>
<accession>U9TG62</accession>
<dbReference type="HOGENOM" id="CLU_3069878_0_0_1"/>
<name>U9TG62_RHIID</name>
<proteinExistence type="predicted"/>